<comment type="cofactor">
    <cofactor evidence="13 14">
        <name>[4Fe-4S] cluster</name>
        <dbReference type="ChEBI" id="CHEBI:49883"/>
    </cofactor>
    <text evidence="13 14">Binds 1 [4Fe-4S] cluster. The cluster is coordinated with 3 cysteines and an exchangeable S-adenosyl-L-methionine.</text>
</comment>
<evidence type="ECO:0000256" key="10">
    <source>
        <dbReference type="ARBA" id="ARBA00023004"/>
    </source>
</evidence>
<evidence type="ECO:0000256" key="11">
    <source>
        <dbReference type="ARBA" id="ARBA00023014"/>
    </source>
</evidence>
<comment type="cofactor">
    <cofactor evidence="14">
        <name>[2Fe-2S] cluster</name>
        <dbReference type="ChEBI" id="CHEBI:190135"/>
    </cofactor>
    <text evidence="14">Binds 1 [2Fe-2S] cluster. The cluster is coordinated with 3 cysteines and 1 arginine.</text>
</comment>
<dbReference type="GO" id="GO:0009102">
    <property type="term" value="P:biotin biosynthetic process"/>
    <property type="evidence" value="ECO:0007669"/>
    <property type="project" value="UniProtKB-UniRule"/>
</dbReference>
<dbReference type="UniPathway" id="UPA00078">
    <property type="reaction ID" value="UER00162"/>
</dbReference>
<evidence type="ECO:0000256" key="5">
    <source>
        <dbReference type="ARBA" id="ARBA00022679"/>
    </source>
</evidence>
<feature type="binding site" evidence="13 14">
    <location>
        <position position="63"/>
    </location>
    <ligand>
        <name>[4Fe-4S] cluster</name>
        <dbReference type="ChEBI" id="CHEBI:49883"/>
        <note>4Fe-4S-S-AdoMet</note>
    </ligand>
</feature>
<dbReference type="InterPro" id="IPR002684">
    <property type="entry name" value="Biotin_synth/BioAB"/>
</dbReference>
<dbReference type="InterPro" id="IPR024177">
    <property type="entry name" value="Biotin_synthase"/>
</dbReference>
<feature type="domain" description="Radical SAM core" evidence="15">
    <location>
        <begin position="45"/>
        <end position="274"/>
    </location>
</feature>
<keyword evidence="10 13" id="KW-0408">Iron</keyword>
<dbReference type="InterPro" id="IPR010722">
    <property type="entry name" value="BATS_dom"/>
</dbReference>
<feature type="binding site" evidence="13 14">
    <location>
        <position position="67"/>
    </location>
    <ligand>
        <name>[4Fe-4S] cluster</name>
        <dbReference type="ChEBI" id="CHEBI:49883"/>
        <note>4Fe-4S-S-AdoMet</note>
    </ligand>
</feature>
<evidence type="ECO:0000256" key="8">
    <source>
        <dbReference type="ARBA" id="ARBA00022723"/>
    </source>
</evidence>
<proteinExistence type="inferred from homology"/>
<reference evidence="16 17" key="1">
    <citation type="submission" date="2020-05" db="EMBL/GenBank/DDBJ databases">
        <title>Complete genome of Desulfobulbus oligotrophicus.</title>
        <authorList>
            <person name="Podar M."/>
        </authorList>
    </citation>
    <scope>NUCLEOTIDE SEQUENCE [LARGE SCALE GENOMIC DNA]</scope>
    <source>
        <strain evidence="16 17">Prop6</strain>
    </source>
</reference>
<name>A0A7T5VCW3_9BACT</name>
<dbReference type="GO" id="GO:0051537">
    <property type="term" value="F:2 iron, 2 sulfur cluster binding"/>
    <property type="evidence" value="ECO:0007669"/>
    <property type="project" value="UniProtKB-KW"/>
</dbReference>
<dbReference type="PANTHER" id="PTHR22976">
    <property type="entry name" value="BIOTIN SYNTHASE"/>
    <property type="match status" value="1"/>
</dbReference>
<dbReference type="SFLD" id="SFLDG01060">
    <property type="entry name" value="BATS_domain_containing"/>
    <property type="match status" value="1"/>
</dbReference>
<protein>
    <recommendedName>
        <fullName evidence="3 13">Biotin synthase</fullName>
        <ecNumber evidence="3 13">2.8.1.6</ecNumber>
    </recommendedName>
</protein>
<evidence type="ECO:0000256" key="9">
    <source>
        <dbReference type="ARBA" id="ARBA00022756"/>
    </source>
</evidence>
<dbReference type="PIRSF" id="PIRSF001619">
    <property type="entry name" value="Biotin_synth"/>
    <property type="match status" value="1"/>
</dbReference>
<dbReference type="HAMAP" id="MF_01694">
    <property type="entry name" value="BioB"/>
    <property type="match status" value="1"/>
</dbReference>
<keyword evidence="8 13" id="KW-0479">Metal-binding</keyword>
<keyword evidence="11 13" id="KW-0411">Iron-sulfur</keyword>
<sequence length="324" mass="35182">MDITVQQISDAVLAGTAIDRPAALSLLTADQQDLWQAADALRRHFMGDHFDLCSIINAKSGNCTENCRFCAQSARHHTGITTYQVIAEDEAMHQALDNDHFGVHRLSLVTSGHHLSADTLAALTRLYRQMTGATSMLFCASAGFLDQHTADTLYAAGVRRYHCNLEASQNYFPEVCTTHTWEEKVQTLRLAQETGMSLCSGGILGMGETMADRIDMAFELRDLGVKSIPINILTPIAGTPLAELVPLSTEEVLTTVALFRFINPDAVIRMAGGRQQLGDDQYRCFAAGANGAIVGNYLTTTGAGIADDLHRLAAMGFTFERPAL</sequence>
<feature type="binding site" evidence="13 14">
    <location>
        <position position="269"/>
    </location>
    <ligand>
        <name>[2Fe-2S] cluster</name>
        <dbReference type="ChEBI" id="CHEBI:190135"/>
    </ligand>
</feature>
<evidence type="ECO:0000259" key="15">
    <source>
        <dbReference type="PROSITE" id="PS51918"/>
    </source>
</evidence>
<comment type="cofactor">
    <cofactor evidence="13">
        <name>[2Fe-2S] cluster</name>
        <dbReference type="ChEBI" id="CHEBI:190135"/>
    </cofactor>
    <text evidence="13">Binds 1 [2Fe-2S] cluster. The cluster is coordinated with 3 cysteines and 1 arginine.</text>
</comment>
<evidence type="ECO:0000256" key="7">
    <source>
        <dbReference type="ARBA" id="ARBA00022714"/>
    </source>
</evidence>
<evidence type="ECO:0000256" key="2">
    <source>
        <dbReference type="ARBA" id="ARBA00010765"/>
    </source>
</evidence>
<dbReference type="SFLD" id="SFLDG01278">
    <property type="entry name" value="biotin_synthase_like"/>
    <property type="match status" value="1"/>
</dbReference>
<comment type="pathway">
    <text evidence="1 13">Cofactor biosynthesis; biotin biosynthesis; biotin from 7,8-diaminononanoate: step 2/2.</text>
</comment>
<dbReference type="SFLD" id="SFLDS00029">
    <property type="entry name" value="Radical_SAM"/>
    <property type="match status" value="1"/>
</dbReference>
<keyword evidence="5 13" id="KW-0808">Transferase</keyword>
<dbReference type="NCBIfam" id="TIGR00433">
    <property type="entry name" value="bioB"/>
    <property type="match status" value="1"/>
</dbReference>
<feature type="binding site" evidence="13 14">
    <location>
        <position position="199"/>
    </location>
    <ligand>
        <name>[2Fe-2S] cluster</name>
        <dbReference type="ChEBI" id="CHEBI:190135"/>
    </ligand>
</feature>
<evidence type="ECO:0000256" key="3">
    <source>
        <dbReference type="ARBA" id="ARBA00012236"/>
    </source>
</evidence>
<comment type="similarity">
    <text evidence="2 13">Belongs to the radical SAM superfamily. Biotin synthase family.</text>
</comment>
<dbReference type="AlphaFoldDB" id="A0A7T5VCW3"/>
<evidence type="ECO:0000256" key="6">
    <source>
        <dbReference type="ARBA" id="ARBA00022691"/>
    </source>
</evidence>
<dbReference type="Pfam" id="PF06968">
    <property type="entry name" value="BATS"/>
    <property type="match status" value="1"/>
</dbReference>
<evidence type="ECO:0000313" key="16">
    <source>
        <dbReference type="EMBL" id="QQG65439.1"/>
    </source>
</evidence>
<dbReference type="PANTHER" id="PTHR22976:SF2">
    <property type="entry name" value="BIOTIN SYNTHASE, MITOCHONDRIAL"/>
    <property type="match status" value="1"/>
</dbReference>
<dbReference type="Pfam" id="PF04055">
    <property type="entry name" value="Radical_SAM"/>
    <property type="match status" value="1"/>
</dbReference>
<evidence type="ECO:0000256" key="1">
    <source>
        <dbReference type="ARBA" id="ARBA00004942"/>
    </source>
</evidence>
<dbReference type="InterPro" id="IPR006638">
    <property type="entry name" value="Elp3/MiaA/NifB-like_rSAM"/>
</dbReference>
<evidence type="ECO:0000256" key="4">
    <source>
        <dbReference type="ARBA" id="ARBA00022485"/>
    </source>
</evidence>
<dbReference type="Proteomes" id="UP000596092">
    <property type="component" value="Chromosome"/>
</dbReference>
<keyword evidence="17" id="KW-1185">Reference proteome</keyword>
<feature type="binding site" evidence="13 14">
    <location>
        <position position="70"/>
    </location>
    <ligand>
        <name>[4Fe-4S] cluster</name>
        <dbReference type="ChEBI" id="CHEBI:49883"/>
        <note>4Fe-4S-S-AdoMet</note>
    </ligand>
</feature>
<organism evidence="16 17">
    <name type="scientific">Desulfobulbus oligotrophicus</name>
    <dbReference type="NCBI Taxonomy" id="1909699"/>
    <lineage>
        <taxon>Bacteria</taxon>
        <taxon>Pseudomonadati</taxon>
        <taxon>Thermodesulfobacteriota</taxon>
        <taxon>Desulfobulbia</taxon>
        <taxon>Desulfobulbales</taxon>
        <taxon>Desulfobulbaceae</taxon>
        <taxon>Desulfobulbus</taxon>
    </lineage>
</organism>
<dbReference type="EMBL" id="CP054140">
    <property type="protein sequence ID" value="QQG65439.1"/>
    <property type="molecule type" value="Genomic_DNA"/>
</dbReference>
<keyword evidence="9 13" id="KW-0093">Biotin biosynthesis</keyword>
<evidence type="ECO:0000313" key="17">
    <source>
        <dbReference type="Proteomes" id="UP000596092"/>
    </source>
</evidence>
<evidence type="ECO:0000256" key="14">
    <source>
        <dbReference type="PIRSR" id="PIRSR001619-1"/>
    </source>
</evidence>
<gene>
    <name evidence="13 16" type="primary">bioB</name>
    <name evidence="16" type="ORF">HP555_05945</name>
</gene>
<comment type="subunit">
    <text evidence="13">Homodimer.</text>
</comment>
<dbReference type="KEGG" id="dog:HP555_05945"/>
<evidence type="ECO:0000256" key="13">
    <source>
        <dbReference type="HAMAP-Rule" id="MF_01694"/>
    </source>
</evidence>
<dbReference type="SUPFAM" id="SSF102114">
    <property type="entry name" value="Radical SAM enzymes"/>
    <property type="match status" value="1"/>
</dbReference>
<feature type="binding site" evidence="13 14">
    <location>
        <position position="107"/>
    </location>
    <ligand>
        <name>[2Fe-2S] cluster</name>
        <dbReference type="ChEBI" id="CHEBI:190135"/>
    </ligand>
</feature>
<dbReference type="EC" id="2.8.1.6" evidence="3 13"/>
<dbReference type="CDD" id="cd01335">
    <property type="entry name" value="Radical_SAM"/>
    <property type="match status" value="1"/>
</dbReference>
<dbReference type="RefSeq" id="WP_199264260.1">
    <property type="nucleotide sequence ID" value="NZ_CP054140.1"/>
</dbReference>
<dbReference type="InterPro" id="IPR013785">
    <property type="entry name" value="Aldolase_TIM"/>
</dbReference>
<dbReference type="InterPro" id="IPR058240">
    <property type="entry name" value="rSAM_sf"/>
</dbReference>
<dbReference type="GO" id="GO:0005506">
    <property type="term" value="F:iron ion binding"/>
    <property type="evidence" value="ECO:0007669"/>
    <property type="project" value="UniProtKB-UniRule"/>
</dbReference>
<comment type="function">
    <text evidence="13">Catalyzes the conversion of dethiobiotin (DTB) to biotin by the insertion of a sulfur atom into dethiobiotin via a radical-based mechanism.</text>
</comment>
<dbReference type="SMART" id="SM00876">
    <property type="entry name" value="BATS"/>
    <property type="match status" value="1"/>
</dbReference>
<dbReference type="PROSITE" id="PS51918">
    <property type="entry name" value="RADICAL_SAM"/>
    <property type="match status" value="1"/>
</dbReference>
<evidence type="ECO:0000256" key="12">
    <source>
        <dbReference type="ARBA" id="ARBA00051157"/>
    </source>
</evidence>
<accession>A0A7T5VCW3</accession>
<keyword evidence="4 13" id="KW-0004">4Fe-4S</keyword>
<keyword evidence="6 13" id="KW-0949">S-adenosyl-L-methionine</keyword>
<dbReference type="GO" id="GO:0051539">
    <property type="term" value="F:4 iron, 4 sulfur cluster binding"/>
    <property type="evidence" value="ECO:0007669"/>
    <property type="project" value="UniProtKB-KW"/>
</dbReference>
<keyword evidence="7 13" id="KW-0001">2Fe-2S</keyword>
<dbReference type="InterPro" id="IPR007197">
    <property type="entry name" value="rSAM"/>
</dbReference>
<comment type="catalytic activity">
    <reaction evidence="12 13">
        <text>(4R,5S)-dethiobiotin + (sulfur carrier)-SH + 2 reduced [2Fe-2S]-[ferredoxin] + 2 S-adenosyl-L-methionine = (sulfur carrier)-H + biotin + 2 5'-deoxyadenosine + 2 L-methionine + 2 oxidized [2Fe-2S]-[ferredoxin]</text>
        <dbReference type="Rhea" id="RHEA:22060"/>
        <dbReference type="Rhea" id="RHEA-COMP:10000"/>
        <dbReference type="Rhea" id="RHEA-COMP:10001"/>
        <dbReference type="Rhea" id="RHEA-COMP:14737"/>
        <dbReference type="Rhea" id="RHEA-COMP:14739"/>
        <dbReference type="ChEBI" id="CHEBI:17319"/>
        <dbReference type="ChEBI" id="CHEBI:29917"/>
        <dbReference type="ChEBI" id="CHEBI:33737"/>
        <dbReference type="ChEBI" id="CHEBI:33738"/>
        <dbReference type="ChEBI" id="CHEBI:57586"/>
        <dbReference type="ChEBI" id="CHEBI:57844"/>
        <dbReference type="ChEBI" id="CHEBI:59789"/>
        <dbReference type="ChEBI" id="CHEBI:64428"/>
        <dbReference type="ChEBI" id="CHEBI:149473"/>
        <dbReference type="EC" id="2.8.1.6"/>
    </reaction>
</comment>
<dbReference type="GO" id="GO:0004076">
    <property type="term" value="F:biotin synthase activity"/>
    <property type="evidence" value="ECO:0007669"/>
    <property type="project" value="UniProtKB-UniRule"/>
</dbReference>
<dbReference type="SMART" id="SM00729">
    <property type="entry name" value="Elp3"/>
    <property type="match status" value="1"/>
</dbReference>
<dbReference type="Gene3D" id="3.20.20.70">
    <property type="entry name" value="Aldolase class I"/>
    <property type="match status" value="1"/>
</dbReference>
<feature type="binding site" evidence="13 14">
    <location>
        <position position="139"/>
    </location>
    <ligand>
        <name>[2Fe-2S] cluster</name>
        <dbReference type="ChEBI" id="CHEBI:190135"/>
    </ligand>
</feature>